<gene>
    <name evidence="2" type="ORF">FEZ51_10165</name>
    <name evidence="1" type="ORF">IV81_GL000687</name>
</gene>
<accession>A0A0R2L059</accession>
<evidence type="ECO:0000313" key="3">
    <source>
        <dbReference type="Proteomes" id="UP000051859"/>
    </source>
</evidence>
<dbReference type="EMBL" id="JQBX01000019">
    <property type="protein sequence ID" value="KRN93269.1"/>
    <property type="molecule type" value="Genomic_DNA"/>
</dbReference>
<sequence>MKDYLKLLNELKQGTIDNLEIEASEFQSFQAVFMDFPERKQVIGIADREGKITYHFEKNESDQ</sequence>
<reference evidence="2 4" key="2">
    <citation type="submission" date="2019-05" db="EMBL/GenBank/DDBJ databases">
        <title>The metagenome of a microbial culture collection derived from dairy environment covers the genomic content of the human microbiome.</title>
        <authorList>
            <person name="Roder T."/>
            <person name="Wuthrich D."/>
            <person name="Sattari Z."/>
            <person name="Von Ah U."/>
            <person name="Bar C."/>
            <person name="Ronchi F."/>
            <person name="Macpherson A.J."/>
            <person name="Ganal-Vonarburg S.C."/>
            <person name="Bruggmann R."/>
            <person name="Vergeres G."/>
        </authorList>
    </citation>
    <scope>NUCLEOTIDE SEQUENCE [LARGE SCALE GENOMIC DNA]</scope>
    <source>
        <strain evidence="2 4">FAM 18815</strain>
    </source>
</reference>
<proteinExistence type="predicted"/>
<organism evidence="1 3">
    <name type="scientific">Pediococcus stilesii</name>
    <dbReference type="NCBI Taxonomy" id="331679"/>
    <lineage>
        <taxon>Bacteria</taxon>
        <taxon>Bacillati</taxon>
        <taxon>Bacillota</taxon>
        <taxon>Bacilli</taxon>
        <taxon>Lactobacillales</taxon>
        <taxon>Lactobacillaceae</taxon>
        <taxon>Pediococcus</taxon>
    </lineage>
</organism>
<dbReference type="STRING" id="331679.IV81_GL000687"/>
<dbReference type="OrthoDB" id="2146345at2"/>
<comment type="caution">
    <text evidence="1">The sequence shown here is derived from an EMBL/GenBank/DDBJ whole genome shotgun (WGS) entry which is preliminary data.</text>
</comment>
<evidence type="ECO:0000313" key="2">
    <source>
        <dbReference type="EMBL" id="TLQ03254.1"/>
    </source>
</evidence>
<keyword evidence="3" id="KW-1185">Reference proteome</keyword>
<evidence type="ECO:0000313" key="4">
    <source>
        <dbReference type="Proteomes" id="UP000305541"/>
    </source>
</evidence>
<protein>
    <submittedName>
        <fullName evidence="1">Uncharacterized protein</fullName>
    </submittedName>
</protein>
<dbReference type="Proteomes" id="UP000305541">
    <property type="component" value="Unassembled WGS sequence"/>
</dbReference>
<dbReference type="AlphaFoldDB" id="A0A0R2L059"/>
<name>A0A0R2L059_9LACO</name>
<evidence type="ECO:0000313" key="1">
    <source>
        <dbReference type="EMBL" id="KRN93269.1"/>
    </source>
</evidence>
<dbReference type="PATRIC" id="fig|331679.3.peg.694"/>
<dbReference type="EMBL" id="VBTH01000032">
    <property type="protein sequence ID" value="TLQ03254.1"/>
    <property type="molecule type" value="Genomic_DNA"/>
</dbReference>
<dbReference type="Proteomes" id="UP000051859">
    <property type="component" value="Unassembled WGS sequence"/>
</dbReference>
<dbReference type="RefSeq" id="WP_057804008.1">
    <property type="nucleotide sequence ID" value="NZ_JQBX01000019.1"/>
</dbReference>
<reference evidence="1 3" key="1">
    <citation type="journal article" date="2015" name="Genome Announc.">
        <title>Expanding the biotechnology potential of lactobacilli through comparative genomics of 213 strains and associated genera.</title>
        <authorList>
            <person name="Sun Z."/>
            <person name="Harris H.M."/>
            <person name="McCann A."/>
            <person name="Guo C."/>
            <person name="Argimon S."/>
            <person name="Zhang W."/>
            <person name="Yang X."/>
            <person name="Jeffery I.B."/>
            <person name="Cooney J.C."/>
            <person name="Kagawa T.F."/>
            <person name="Liu W."/>
            <person name="Song Y."/>
            <person name="Salvetti E."/>
            <person name="Wrobel A."/>
            <person name="Rasinkangas P."/>
            <person name="Parkhill J."/>
            <person name="Rea M.C."/>
            <person name="O'Sullivan O."/>
            <person name="Ritari J."/>
            <person name="Douillard F.P."/>
            <person name="Paul Ross R."/>
            <person name="Yang R."/>
            <person name="Briner A.E."/>
            <person name="Felis G.E."/>
            <person name="de Vos W.M."/>
            <person name="Barrangou R."/>
            <person name="Klaenhammer T.R."/>
            <person name="Caufield P.W."/>
            <person name="Cui Y."/>
            <person name="Zhang H."/>
            <person name="O'Toole P.W."/>
        </authorList>
    </citation>
    <scope>NUCLEOTIDE SEQUENCE [LARGE SCALE GENOMIC DNA]</scope>
    <source>
        <strain evidence="1 3">DSM 18001</strain>
    </source>
</reference>